<dbReference type="AlphaFoldDB" id="A0A090B8N0"/>
<gene>
    <name evidence="1" type="primary">HaRxLL91</name>
</gene>
<proteinExistence type="evidence at transcript level"/>
<reference evidence="1" key="1">
    <citation type="journal article" date="2014" name="PLoS Pathog.">
        <title>Expression profiling during Arabidopsis/downy mildew interaction reveals a highly-expressed effector that attenuates responses to salicylic acid.</title>
        <authorList>
            <person name="Asai S."/>
            <person name="Rallapalli G."/>
            <person name="Piquerez S.J.M."/>
            <person name="Caillaud M.C."/>
            <person name="Furzer O.J."/>
            <person name="Ishaque N."/>
            <person name="Wirthmueller L."/>
            <person name="Fabro G."/>
            <person name="Shirasu K."/>
            <person name="Jones J.D.G."/>
        </authorList>
    </citation>
    <scope>NUCLEOTIDE SEQUENCE</scope>
    <source>
        <strain evidence="1">Emoy2</strain>
    </source>
</reference>
<dbReference type="EMBL" id="AB922400">
    <property type="protein sequence ID" value="BAP68976.1"/>
    <property type="molecule type" value="mRNA"/>
</dbReference>
<accession>A0A090B8N0</accession>
<organism evidence="1">
    <name type="scientific">Hyaloperonospora arabidopsidis (strain Emoy2)</name>
    <name type="common">Downy mildew agent</name>
    <name type="synonym">Peronospora arabidopsidis</name>
    <dbReference type="NCBI Taxonomy" id="559515"/>
    <lineage>
        <taxon>Eukaryota</taxon>
        <taxon>Sar</taxon>
        <taxon>Stramenopiles</taxon>
        <taxon>Oomycota</taxon>
        <taxon>Peronosporomycetes</taxon>
        <taxon>Peronosporales</taxon>
        <taxon>Peronosporaceae</taxon>
        <taxon>Hyaloperonospora</taxon>
    </lineage>
</organism>
<protein>
    <submittedName>
        <fullName evidence="1">RxLR effector candidate protein</fullName>
    </submittedName>
</protein>
<feature type="non-terminal residue" evidence="1">
    <location>
        <position position="120"/>
    </location>
</feature>
<sequence length="120" mass="13291">MAIVDVSRTILPLYLCAANATVGQGITSCNSYILEIEAVRCVGMALASFAHPGFLHNLRHLRNFTAKKKPSTVITNSAMMHQITLIPLQQDAMTSIVSSDRRHFIQIFFECRRVGLQGQS</sequence>
<name>A0A090B8N0_HYAAE</name>
<evidence type="ECO:0000313" key="1">
    <source>
        <dbReference type="EMBL" id="BAP68976.1"/>
    </source>
</evidence>